<accession>A0A8T7LXI8</accession>
<dbReference type="GO" id="GO:0008948">
    <property type="term" value="F:oxaloacetate decarboxylase activity"/>
    <property type="evidence" value="ECO:0007669"/>
    <property type="project" value="UniProtKB-EC"/>
</dbReference>
<dbReference type="InterPro" id="IPR005493">
    <property type="entry name" value="RraA/RraA-like"/>
</dbReference>
<dbReference type="Pfam" id="PF03737">
    <property type="entry name" value="RraA-like"/>
    <property type="match status" value="1"/>
</dbReference>
<dbReference type="RefSeq" id="WP_341467926.1">
    <property type="nucleotide sequence ID" value="NZ_CP128399.1"/>
</dbReference>
<comment type="catalytic activity">
    <reaction evidence="12">
        <text>oxaloacetate + H(+) = pyruvate + CO2</text>
        <dbReference type="Rhea" id="RHEA:15641"/>
        <dbReference type="ChEBI" id="CHEBI:15361"/>
        <dbReference type="ChEBI" id="CHEBI:15378"/>
        <dbReference type="ChEBI" id="CHEBI:16452"/>
        <dbReference type="ChEBI" id="CHEBI:16526"/>
        <dbReference type="EC" id="4.1.1.112"/>
    </reaction>
</comment>
<comment type="catalytic activity">
    <reaction evidence="1">
        <text>4-hydroxy-4-methyl-2-oxoglutarate = 2 pyruvate</text>
        <dbReference type="Rhea" id="RHEA:22748"/>
        <dbReference type="ChEBI" id="CHEBI:15361"/>
        <dbReference type="ChEBI" id="CHEBI:58276"/>
        <dbReference type="EC" id="4.1.3.17"/>
    </reaction>
</comment>
<evidence type="ECO:0000256" key="7">
    <source>
        <dbReference type="ARBA" id="ARBA00016549"/>
    </source>
</evidence>
<reference evidence="14 16" key="1">
    <citation type="submission" date="2020-06" db="EMBL/GenBank/DDBJ databases">
        <title>Anoxygenic phototrophic Chloroflexota member uses a Type I reaction center.</title>
        <authorList>
            <person name="Tsuji J.M."/>
            <person name="Shaw N.A."/>
            <person name="Nagashima S."/>
            <person name="Venkiteswaran J."/>
            <person name="Schiff S.L."/>
            <person name="Hanada S."/>
            <person name="Tank M."/>
            <person name="Neufeld J.D."/>
        </authorList>
    </citation>
    <scope>NUCLEOTIDE SEQUENCE [LARGE SCALE GENOMIC DNA]</scope>
    <source>
        <strain evidence="14">L227-S17</strain>
    </source>
</reference>
<reference evidence="15" key="2">
    <citation type="journal article" date="2024" name="Nature">
        <title>Anoxygenic phototroph of the Chloroflexota uses a type I reaction centre.</title>
        <authorList>
            <person name="Tsuji J.M."/>
            <person name="Shaw N.A."/>
            <person name="Nagashima S."/>
            <person name="Venkiteswaran J.J."/>
            <person name="Schiff S.L."/>
            <person name="Watanabe T."/>
            <person name="Fukui M."/>
            <person name="Hanada S."/>
            <person name="Tank M."/>
            <person name="Neufeld J.D."/>
        </authorList>
    </citation>
    <scope>NUCLEOTIDE SEQUENCE</scope>
    <source>
        <strain evidence="15">L227-S17</strain>
    </source>
</reference>
<dbReference type="EMBL" id="JACATZ010000001">
    <property type="protein sequence ID" value="NWJ46674.1"/>
    <property type="molecule type" value="Genomic_DNA"/>
</dbReference>
<dbReference type="AlphaFoldDB" id="A0A8T7LXI8"/>
<evidence type="ECO:0000256" key="12">
    <source>
        <dbReference type="ARBA" id="ARBA00047973"/>
    </source>
</evidence>
<name>A0A8T7LXI8_9CHLR</name>
<protein>
    <recommendedName>
        <fullName evidence="7">Putative 4-hydroxy-4-methyl-2-oxoglutarate aldolase</fullName>
        <ecNumber evidence="6">4.1.1.112</ecNumber>
        <ecNumber evidence="5">4.1.3.17</ecNumber>
    </recommendedName>
    <alternativeName>
        <fullName evidence="11">Oxaloacetate decarboxylase</fullName>
    </alternativeName>
    <alternativeName>
        <fullName evidence="9">Regulator of ribonuclease activity homolog</fullName>
    </alternativeName>
    <alternativeName>
        <fullName evidence="10">RraA-like protein</fullName>
    </alternativeName>
</protein>
<keyword evidence="13" id="KW-0479">Metal-binding</keyword>
<evidence type="ECO:0000256" key="3">
    <source>
        <dbReference type="ARBA" id="ARBA00008621"/>
    </source>
</evidence>
<comment type="similarity">
    <text evidence="3">Belongs to the class II aldolase/RraA-like family.</text>
</comment>
<dbReference type="EMBL" id="CP128399">
    <property type="protein sequence ID" value="WJW66044.1"/>
    <property type="molecule type" value="Genomic_DNA"/>
</dbReference>
<evidence type="ECO:0000256" key="2">
    <source>
        <dbReference type="ARBA" id="ARBA00001968"/>
    </source>
</evidence>
<proteinExistence type="inferred from homology"/>
<dbReference type="PANTHER" id="PTHR33254">
    <property type="entry name" value="4-HYDROXY-4-METHYL-2-OXOGLUTARATE ALDOLASE 3-RELATED"/>
    <property type="match status" value="1"/>
</dbReference>
<evidence type="ECO:0000256" key="11">
    <source>
        <dbReference type="ARBA" id="ARBA00032305"/>
    </source>
</evidence>
<evidence type="ECO:0000256" key="1">
    <source>
        <dbReference type="ARBA" id="ARBA00001342"/>
    </source>
</evidence>
<dbReference type="CDD" id="cd16841">
    <property type="entry name" value="RraA_family"/>
    <property type="match status" value="1"/>
</dbReference>
<dbReference type="PANTHER" id="PTHR33254:SF4">
    <property type="entry name" value="4-HYDROXY-4-METHYL-2-OXOGLUTARATE ALDOLASE 3-RELATED"/>
    <property type="match status" value="1"/>
</dbReference>
<comment type="cofactor">
    <cofactor evidence="13">
        <name>Mg(2+)</name>
        <dbReference type="ChEBI" id="CHEBI:18420"/>
    </cofactor>
</comment>
<evidence type="ECO:0000313" key="15">
    <source>
        <dbReference type="EMBL" id="WJW66044.1"/>
    </source>
</evidence>
<dbReference type="SUPFAM" id="SSF89562">
    <property type="entry name" value="RraA-like"/>
    <property type="match status" value="1"/>
</dbReference>
<dbReference type="EC" id="4.1.1.112" evidence="6"/>
<dbReference type="InterPro" id="IPR036704">
    <property type="entry name" value="RraA/RraA-like_sf"/>
</dbReference>
<evidence type="ECO:0000256" key="8">
    <source>
        <dbReference type="ARBA" id="ARBA00025046"/>
    </source>
</evidence>
<comment type="subunit">
    <text evidence="4">Homotrimer.</text>
</comment>
<dbReference type="EC" id="4.1.3.17" evidence="5"/>
<evidence type="ECO:0000313" key="14">
    <source>
        <dbReference type="EMBL" id="NWJ46674.1"/>
    </source>
</evidence>
<evidence type="ECO:0000256" key="6">
    <source>
        <dbReference type="ARBA" id="ARBA00012947"/>
    </source>
</evidence>
<keyword evidence="17" id="KW-1185">Reference proteome</keyword>
<dbReference type="Proteomes" id="UP000521676">
    <property type="component" value="Unassembled WGS sequence"/>
</dbReference>
<evidence type="ECO:0000313" key="16">
    <source>
        <dbReference type="Proteomes" id="UP000521676"/>
    </source>
</evidence>
<evidence type="ECO:0000256" key="13">
    <source>
        <dbReference type="PIRSR" id="PIRSR605493-1"/>
    </source>
</evidence>
<evidence type="ECO:0000313" key="17">
    <source>
        <dbReference type="Proteomes" id="UP001431572"/>
    </source>
</evidence>
<dbReference type="GO" id="GO:0047443">
    <property type="term" value="F:4-hydroxy-4-methyl-2-oxoglutarate aldolase activity"/>
    <property type="evidence" value="ECO:0007669"/>
    <property type="project" value="UniProtKB-EC"/>
</dbReference>
<comment type="function">
    <text evidence="8">Catalyzes the aldol cleavage of 4-hydroxy-4-methyl-2-oxoglutarate (HMG) into 2 molecules of pyruvate. Also contains a secondary oxaloacetate (OAA) decarboxylase activity due to the common pyruvate enolate transition state formed following C-C bond cleavage in the retro-aldol and decarboxylation reactions.</text>
</comment>
<dbReference type="Proteomes" id="UP001431572">
    <property type="component" value="Chromosome 1"/>
</dbReference>
<keyword evidence="13" id="KW-0460">Magnesium</keyword>
<feature type="binding site" evidence="13">
    <location>
        <begin position="99"/>
        <end position="102"/>
    </location>
    <ligand>
        <name>substrate</name>
    </ligand>
</feature>
<feature type="binding site" evidence="13">
    <location>
        <position position="121"/>
    </location>
    <ligand>
        <name>substrate</name>
    </ligand>
</feature>
<dbReference type="Gene3D" id="3.50.30.40">
    <property type="entry name" value="Ribonuclease E inhibitor RraA/RraA-like"/>
    <property type="match status" value="1"/>
</dbReference>
<evidence type="ECO:0000256" key="4">
    <source>
        <dbReference type="ARBA" id="ARBA00011233"/>
    </source>
</evidence>
<gene>
    <name evidence="14" type="ORF">HXX08_12405</name>
    <name evidence="15" type="ORF">OZ401_001826</name>
</gene>
<evidence type="ECO:0000256" key="5">
    <source>
        <dbReference type="ARBA" id="ARBA00012213"/>
    </source>
</evidence>
<organism evidence="14 16">
    <name type="scientific">Candidatus Chlorohelix allophototropha</name>
    <dbReference type="NCBI Taxonomy" id="3003348"/>
    <lineage>
        <taxon>Bacteria</taxon>
        <taxon>Bacillati</taxon>
        <taxon>Chloroflexota</taxon>
        <taxon>Chloroflexia</taxon>
        <taxon>Candidatus Chloroheliales</taxon>
        <taxon>Candidatus Chloroheliaceae</taxon>
        <taxon>Candidatus Chlorohelix</taxon>
    </lineage>
</organism>
<feature type="binding site" evidence="13">
    <location>
        <position position="122"/>
    </location>
    <ligand>
        <name>Mg(2+)</name>
        <dbReference type="ChEBI" id="CHEBI:18420"/>
    </ligand>
</feature>
<comment type="cofactor">
    <cofactor evidence="2">
        <name>a divalent metal cation</name>
        <dbReference type="ChEBI" id="CHEBI:60240"/>
    </cofactor>
</comment>
<evidence type="ECO:0000256" key="10">
    <source>
        <dbReference type="ARBA" id="ARBA00030169"/>
    </source>
</evidence>
<evidence type="ECO:0000256" key="9">
    <source>
        <dbReference type="ARBA" id="ARBA00029596"/>
    </source>
</evidence>
<dbReference type="GO" id="GO:0046872">
    <property type="term" value="F:metal ion binding"/>
    <property type="evidence" value="ECO:0007669"/>
    <property type="project" value="UniProtKB-KW"/>
</dbReference>
<sequence length="221" mass="23524">MTEISDNYIENLLVRCVAIATSTWSDALDQLELAGVIQGLQHRSGIGRIAGRAVTVKEVTGELGDHLLEDFNVGAILAAGGAGEILIIDMGGYEISTFGGLAARAATNRNITGVLIEGGCRDLDEIRATGLWLGSRHVTPLSGKRRAKVTGINIPIYIDGVEINPGDYIVADTTGSIVIPAGRIEQVLEIAEELTARDMQFEDALKQGQQFGAIAQTLKHM</sequence>